<protein>
    <submittedName>
        <fullName evidence="1">Uncharacterized protein</fullName>
    </submittedName>
</protein>
<dbReference type="AlphaFoldDB" id="A0A6M3JHD1"/>
<proteinExistence type="predicted"/>
<sequence length="74" mass="8645">MEIEELNIKLMDEISGWRTVKTMAAQESITVQALYYRIRTGRYHVANFGGIVVVKPKSASRLRRPKLRRREVQV</sequence>
<gene>
    <name evidence="1" type="ORF">MM415A04679_0008</name>
</gene>
<accession>A0A6M3JHD1</accession>
<name>A0A6M3JHD1_9ZZZZ</name>
<organism evidence="1">
    <name type="scientific">viral metagenome</name>
    <dbReference type="NCBI Taxonomy" id="1070528"/>
    <lineage>
        <taxon>unclassified sequences</taxon>
        <taxon>metagenomes</taxon>
        <taxon>organismal metagenomes</taxon>
    </lineage>
</organism>
<evidence type="ECO:0000313" key="1">
    <source>
        <dbReference type="EMBL" id="QJA69363.1"/>
    </source>
</evidence>
<dbReference type="EMBL" id="MT141699">
    <property type="protein sequence ID" value="QJA69363.1"/>
    <property type="molecule type" value="Genomic_DNA"/>
</dbReference>
<reference evidence="1" key="1">
    <citation type="submission" date="2020-03" db="EMBL/GenBank/DDBJ databases">
        <title>The deep terrestrial virosphere.</title>
        <authorList>
            <person name="Holmfeldt K."/>
            <person name="Nilsson E."/>
            <person name="Simone D."/>
            <person name="Lopez-Fernandez M."/>
            <person name="Wu X."/>
            <person name="de Brujin I."/>
            <person name="Lundin D."/>
            <person name="Andersson A."/>
            <person name="Bertilsson S."/>
            <person name="Dopson M."/>
        </authorList>
    </citation>
    <scope>NUCLEOTIDE SEQUENCE</scope>
    <source>
        <strain evidence="1">MM415A04679</strain>
    </source>
</reference>